<dbReference type="Gene3D" id="3.40.1190.10">
    <property type="entry name" value="Mur-like, catalytic domain"/>
    <property type="match status" value="1"/>
</dbReference>
<dbReference type="EC" id="6.3.2.9" evidence="7 8"/>
<evidence type="ECO:0000256" key="5">
    <source>
        <dbReference type="ARBA" id="ARBA00022741"/>
    </source>
</evidence>
<evidence type="ECO:0000256" key="1">
    <source>
        <dbReference type="ARBA" id="ARBA00004496"/>
    </source>
</evidence>
<comment type="caution">
    <text evidence="11">The sequence shown here is derived from an EMBL/GenBank/DDBJ whole genome shotgun (WGS) entry which is preliminary data.</text>
</comment>
<dbReference type="EMBL" id="AAOE01000014">
    <property type="protein sequence ID" value="EAR08933.1"/>
    <property type="molecule type" value="Genomic_DNA"/>
</dbReference>
<protein>
    <recommendedName>
        <fullName evidence="7 8">UDP-N-acetylmuramoylalanine--D-glutamate ligase</fullName>
        <ecNumber evidence="7 8">6.3.2.9</ecNumber>
    </recommendedName>
    <alternativeName>
        <fullName evidence="7">D-glutamic acid-adding enzyme</fullName>
    </alternativeName>
    <alternativeName>
        <fullName evidence="7">UDP-N-acetylmuramoyl-L-alanyl-D-glutamate synthetase</fullName>
    </alternativeName>
</protein>
<feature type="domain" description="Mur ligase C-terminal" evidence="9">
    <location>
        <begin position="327"/>
        <end position="439"/>
    </location>
</feature>
<keyword evidence="7 8" id="KW-0133">Cell shape</keyword>
<keyword evidence="5 7" id="KW-0547">Nucleotide-binding</keyword>
<dbReference type="UniPathway" id="UPA00219"/>
<dbReference type="HAMAP" id="MF_00639">
    <property type="entry name" value="MurD"/>
    <property type="match status" value="1"/>
</dbReference>
<dbReference type="Proteomes" id="UP000005953">
    <property type="component" value="Unassembled WGS sequence"/>
</dbReference>
<comment type="pathway">
    <text evidence="2 7 8">Cell wall biogenesis; peptidoglycan biosynthesis.</text>
</comment>
<accession>A4BFR5</accession>
<evidence type="ECO:0000256" key="8">
    <source>
        <dbReference type="RuleBase" id="RU003664"/>
    </source>
</evidence>
<dbReference type="AlphaFoldDB" id="A4BFR5"/>
<comment type="similarity">
    <text evidence="7">Belongs to the MurCDEF family.</text>
</comment>
<dbReference type="InterPro" id="IPR013221">
    <property type="entry name" value="Mur_ligase_cen"/>
</dbReference>
<dbReference type="GO" id="GO:0005524">
    <property type="term" value="F:ATP binding"/>
    <property type="evidence" value="ECO:0007669"/>
    <property type="project" value="UniProtKB-UniRule"/>
</dbReference>
<dbReference type="NCBIfam" id="TIGR01087">
    <property type="entry name" value="murD"/>
    <property type="match status" value="1"/>
</dbReference>
<keyword evidence="7 8" id="KW-0961">Cell wall biogenesis/degradation</keyword>
<keyword evidence="4 7" id="KW-0436">Ligase</keyword>
<dbReference type="InterPro" id="IPR005762">
    <property type="entry name" value="MurD"/>
</dbReference>
<name>A4BFR5_9GAMM</name>
<dbReference type="Pfam" id="PF02875">
    <property type="entry name" value="Mur_ligase_C"/>
    <property type="match status" value="1"/>
</dbReference>
<keyword evidence="7 8" id="KW-0131">Cell cycle</keyword>
<evidence type="ECO:0000256" key="3">
    <source>
        <dbReference type="ARBA" id="ARBA00022490"/>
    </source>
</evidence>
<keyword evidence="6 7" id="KW-0067">ATP-binding</keyword>
<keyword evidence="3 7" id="KW-0963">Cytoplasm</keyword>
<dbReference type="InterPro" id="IPR004101">
    <property type="entry name" value="Mur_ligase_C"/>
</dbReference>
<dbReference type="GO" id="GO:0008360">
    <property type="term" value="P:regulation of cell shape"/>
    <property type="evidence" value="ECO:0007669"/>
    <property type="project" value="UniProtKB-KW"/>
</dbReference>
<dbReference type="GO" id="GO:0005737">
    <property type="term" value="C:cytoplasm"/>
    <property type="evidence" value="ECO:0007669"/>
    <property type="project" value="UniProtKB-SubCell"/>
</dbReference>
<evidence type="ECO:0000256" key="2">
    <source>
        <dbReference type="ARBA" id="ARBA00004752"/>
    </source>
</evidence>
<dbReference type="SUPFAM" id="SSF53244">
    <property type="entry name" value="MurD-like peptide ligases, peptide-binding domain"/>
    <property type="match status" value="1"/>
</dbReference>
<dbReference type="Gene3D" id="3.40.50.720">
    <property type="entry name" value="NAD(P)-binding Rossmann-like Domain"/>
    <property type="match status" value="1"/>
</dbReference>
<evidence type="ECO:0000259" key="9">
    <source>
        <dbReference type="Pfam" id="PF02875"/>
    </source>
</evidence>
<feature type="binding site" evidence="7">
    <location>
        <begin position="134"/>
        <end position="140"/>
    </location>
    <ligand>
        <name>ATP</name>
        <dbReference type="ChEBI" id="CHEBI:30616"/>
    </ligand>
</feature>
<dbReference type="GO" id="GO:0071555">
    <property type="term" value="P:cell wall organization"/>
    <property type="evidence" value="ECO:0007669"/>
    <property type="project" value="UniProtKB-KW"/>
</dbReference>
<dbReference type="SUPFAM" id="SSF53623">
    <property type="entry name" value="MurD-like peptide ligases, catalytic domain"/>
    <property type="match status" value="1"/>
</dbReference>
<dbReference type="SUPFAM" id="SSF51984">
    <property type="entry name" value="MurCD N-terminal domain"/>
    <property type="match status" value="1"/>
</dbReference>
<dbReference type="HOGENOM" id="CLU_032540_1_0_6"/>
<feature type="domain" description="Mur ligase central" evidence="10">
    <location>
        <begin position="132"/>
        <end position="304"/>
    </location>
</feature>
<comment type="catalytic activity">
    <reaction evidence="7 8">
        <text>UDP-N-acetyl-alpha-D-muramoyl-L-alanine + D-glutamate + ATP = UDP-N-acetyl-alpha-D-muramoyl-L-alanyl-D-glutamate + ADP + phosphate + H(+)</text>
        <dbReference type="Rhea" id="RHEA:16429"/>
        <dbReference type="ChEBI" id="CHEBI:15378"/>
        <dbReference type="ChEBI" id="CHEBI:29986"/>
        <dbReference type="ChEBI" id="CHEBI:30616"/>
        <dbReference type="ChEBI" id="CHEBI:43474"/>
        <dbReference type="ChEBI" id="CHEBI:83898"/>
        <dbReference type="ChEBI" id="CHEBI:83900"/>
        <dbReference type="ChEBI" id="CHEBI:456216"/>
        <dbReference type="EC" id="6.3.2.9"/>
    </reaction>
</comment>
<comment type="function">
    <text evidence="7 8">Cell wall formation. Catalyzes the addition of glutamate to the nucleotide precursor UDP-N-acetylmuramoyl-L-alanine (UMA).</text>
</comment>
<evidence type="ECO:0000259" key="10">
    <source>
        <dbReference type="Pfam" id="PF08245"/>
    </source>
</evidence>
<dbReference type="GO" id="GO:0009252">
    <property type="term" value="P:peptidoglycan biosynthetic process"/>
    <property type="evidence" value="ECO:0007669"/>
    <property type="project" value="UniProtKB-UniRule"/>
</dbReference>
<dbReference type="InterPro" id="IPR036565">
    <property type="entry name" value="Mur-like_cat_sf"/>
</dbReference>
<comment type="subcellular location">
    <subcellularLocation>
        <location evidence="1 7 8">Cytoplasm</location>
    </subcellularLocation>
</comment>
<proteinExistence type="inferred from homology"/>
<keyword evidence="12" id="KW-1185">Reference proteome</keyword>
<keyword evidence="7 8" id="KW-0132">Cell division</keyword>
<evidence type="ECO:0000256" key="6">
    <source>
        <dbReference type="ARBA" id="ARBA00022840"/>
    </source>
</evidence>
<evidence type="ECO:0000256" key="7">
    <source>
        <dbReference type="HAMAP-Rule" id="MF_00639"/>
    </source>
</evidence>
<dbReference type="InterPro" id="IPR036615">
    <property type="entry name" value="Mur_ligase_C_dom_sf"/>
</dbReference>
<keyword evidence="7 8" id="KW-0573">Peptidoglycan synthesis</keyword>
<dbReference type="PANTHER" id="PTHR43692">
    <property type="entry name" value="UDP-N-ACETYLMURAMOYLALANINE--D-GLUTAMATE LIGASE"/>
    <property type="match status" value="1"/>
</dbReference>
<evidence type="ECO:0000256" key="4">
    <source>
        <dbReference type="ARBA" id="ARBA00022598"/>
    </source>
</evidence>
<dbReference type="STRING" id="314283.MED297_03552"/>
<dbReference type="Pfam" id="PF21799">
    <property type="entry name" value="MurD-like_N"/>
    <property type="match status" value="1"/>
</dbReference>
<evidence type="ECO:0000313" key="12">
    <source>
        <dbReference type="Proteomes" id="UP000005953"/>
    </source>
</evidence>
<reference evidence="11 12" key="1">
    <citation type="submission" date="2006-02" db="EMBL/GenBank/DDBJ databases">
        <authorList>
            <person name="Pinhassi J."/>
            <person name="Pedros-Alio C."/>
            <person name="Ferriera S."/>
            <person name="Johnson J."/>
            <person name="Kravitz S."/>
            <person name="Halpern A."/>
            <person name="Remington K."/>
            <person name="Beeson K."/>
            <person name="Tran B."/>
            <person name="Rogers Y.-H."/>
            <person name="Friedman R."/>
            <person name="Venter J.C."/>
        </authorList>
    </citation>
    <scope>NUCLEOTIDE SEQUENCE [LARGE SCALE GENOMIC DNA]</scope>
    <source>
        <strain evidence="11 12">MED297</strain>
    </source>
</reference>
<dbReference type="PANTHER" id="PTHR43692:SF1">
    <property type="entry name" value="UDP-N-ACETYLMURAMOYLALANINE--D-GLUTAMATE LIGASE"/>
    <property type="match status" value="1"/>
</dbReference>
<gene>
    <name evidence="7 11" type="primary">murD</name>
    <name evidence="11" type="ORF">MED297_03552</name>
</gene>
<dbReference type="Pfam" id="PF08245">
    <property type="entry name" value="Mur_ligase_M"/>
    <property type="match status" value="1"/>
</dbReference>
<organism evidence="11 12">
    <name type="scientific">Reinekea blandensis MED297</name>
    <dbReference type="NCBI Taxonomy" id="314283"/>
    <lineage>
        <taxon>Bacteria</taxon>
        <taxon>Pseudomonadati</taxon>
        <taxon>Pseudomonadota</taxon>
        <taxon>Gammaproteobacteria</taxon>
        <taxon>Oceanospirillales</taxon>
        <taxon>Saccharospirillaceae</taxon>
        <taxon>Reinekea</taxon>
    </lineage>
</organism>
<sequence length="463" mass="49917">MDYYRHSGFDWFGYVEDSLMTMIAADKTYLVVGLGLTGVSCVRHLRNQGKYVEAMDSRAAPPTLADVQSEFPDLRIHLGFDDTVLASADVLVMSPGVPLADPAIKKALDQGVQLSSDIELFLSEFNGKVIAITGSNAKSTVTAWLGEALKAGGQKTLVAGNIGIPVLETDHAAYDVAVLELSSFQLELLSRVNADIACVLNISEDHMDRYETLAHYVQAKQKIYFGAASVLYNRSDALTQPLVPDHVLKRTFASDAPDLNHYGLRKQDGNEWLAQGFDLVLPVSEVALPGGHNVMNALAVLALADMAGNDRSATLTALTSFSGLPYRCQAIRERAGITFINDSKATNVGSTTAALEGLVSVRGANIHLLAGGQAKDQDLSPLAEVIEQTCKQVYAFGQDRQQFLALTDRAVECETLSEAFAKANANAQEGDIVLLSPACASFDQFENFEHRGQQFNQLVGALT</sequence>
<dbReference type="GO" id="GO:0008764">
    <property type="term" value="F:UDP-N-acetylmuramoylalanine-D-glutamate ligase activity"/>
    <property type="evidence" value="ECO:0007669"/>
    <property type="project" value="UniProtKB-UniRule"/>
</dbReference>
<evidence type="ECO:0000313" key="11">
    <source>
        <dbReference type="EMBL" id="EAR08933.1"/>
    </source>
</evidence>
<dbReference type="Gene3D" id="3.90.190.20">
    <property type="entry name" value="Mur ligase, C-terminal domain"/>
    <property type="match status" value="1"/>
</dbReference>
<dbReference type="GO" id="GO:0051301">
    <property type="term" value="P:cell division"/>
    <property type="evidence" value="ECO:0007669"/>
    <property type="project" value="UniProtKB-KW"/>
</dbReference>